<accession>A0A0A9HTW5</accession>
<organism evidence="2">
    <name type="scientific">Arundo donax</name>
    <name type="common">Giant reed</name>
    <name type="synonym">Donax arundinaceus</name>
    <dbReference type="NCBI Taxonomy" id="35708"/>
    <lineage>
        <taxon>Eukaryota</taxon>
        <taxon>Viridiplantae</taxon>
        <taxon>Streptophyta</taxon>
        <taxon>Embryophyta</taxon>
        <taxon>Tracheophyta</taxon>
        <taxon>Spermatophyta</taxon>
        <taxon>Magnoliopsida</taxon>
        <taxon>Liliopsida</taxon>
        <taxon>Poales</taxon>
        <taxon>Poaceae</taxon>
        <taxon>PACMAD clade</taxon>
        <taxon>Arundinoideae</taxon>
        <taxon>Arundineae</taxon>
        <taxon>Arundo</taxon>
    </lineage>
</organism>
<protein>
    <submittedName>
        <fullName evidence="2">Uncharacterized protein</fullName>
    </submittedName>
</protein>
<reference evidence="2" key="2">
    <citation type="journal article" date="2015" name="Data Brief">
        <title>Shoot transcriptome of the giant reed, Arundo donax.</title>
        <authorList>
            <person name="Barrero R.A."/>
            <person name="Guerrero F.D."/>
            <person name="Moolhuijzen P."/>
            <person name="Goolsby J.A."/>
            <person name="Tidwell J."/>
            <person name="Bellgard S.E."/>
            <person name="Bellgard M.I."/>
        </authorList>
    </citation>
    <scope>NUCLEOTIDE SEQUENCE</scope>
    <source>
        <tissue evidence="2">Shoot tissue taken approximately 20 cm above the soil surface</tissue>
    </source>
</reference>
<proteinExistence type="predicted"/>
<dbReference type="AlphaFoldDB" id="A0A0A9HTW5"/>
<name>A0A0A9HTW5_ARUDO</name>
<evidence type="ECO:0000313" key="2">
    <source>
        <dbReference type="EMBL" id="JAE36373.1"/>
    </source>
</evidence>
<evidence type="ECO:0000256" key="1">
    <source>
        <dbReference type="SAM" id="MobiDB-lite"/>
    </source>
</evidence>
<dbReference type="EMBL" id="GBRH01161523">
    <property type="protein sequence ID" value="JAE36373.1"/>
    <property type="molecule type" value="Transcribed_RNA"/>
</dbReference>
<sequence>MKFIPFHMKHITLKLLYIKHYLALHSKNKRVASSSRRLQRVVVWKIPSCLSPYRKHHPIHWHVSQARAKPSIQVAQNRGKKRWKQKGKTR</sequence>
<feature type="region of interest" description="Disordered" evidence="1">
    <location>
        <begin position="67"/>
        <end position="90"/>
    </location>
</feature>
<feature type="compositionally biased region" description="Basic residues" evidence="1">
    <location>
        <begin position="78"/>
        <end position="90"/>
    </location>
</feature>
<reference evidence="2" key="1">
    <citation type="submission" date="2014-09" db="EMBL/GenBank/DDBJ databases">
        <authorList>
            <person name="Magalhaes I.L.F."/>
            <person name="Oliveira U."/>
            <person name="Santos F.R."/>
            <person name="Vidigal T.H.D.A."/>
            <person name="Brescovit A.D."/>
            <person name="Santos A.J."/>
        </authorList>
    </citation>
    <scope>NUCLEOTIDE SEQUENCE</scope>
    <source>
        <tissue evidence="2">Shoot tissue taken approximately 20 cm above the soil surface</tissue>
    </source>
</reference>